<reference evidence="4 5" key="1">
    <citation type="submission" date="2019-07" db="EMBL/GenBank/DDBJ databases">
        <title>Rufibacter sp. nov., isolated from lake sediment.</title>
        <authorList>
            <person name="Qu J.-H."/>
        </authorList>
    </citation>
    <scope>NUCLEOTIDE SEQUENCE [LARGE SCALE GENOMIC DNA]</scope>
    <source>
        <strain evidence="4 5">NBS58-1</strain>
    </source>
</reference>
<dbReference type="AlphaFoldDB" id="A0A5B6TDU5"/>
<proteinExistence type="predicted"/>
<dbReference type="PANTHER" id="PTHR44591:SF3">
    <property type="entry name" value="RESPONSE REGULATORY DOMAIN-CONTAINING PROTEIN"/>
    <property type="match status" value="1"/>
</dbReference>
<name>A0A5B6TDU5_9BACT</name>
<evidence type="ECO:0000256" key="2">
    <source>
        <dbReference type="PROSITE-ProRule" id="PRU00169"/>
    </source>
</evidence>
<dbReference type="OrthoDB" id="1524091at2"/>
<dbReference type="InterPro" id="IPR001789">
    <property type="entry name" value="Sig_transdc_resp-reg_receiver"/>
</dbReference>
<dbReference type="SUPFAM" id="SSF52172">
    <property type="entry name" value="CheY-like"/>
    <property type="match status" value="1"/>
</dbReference>
<feature type="domain" description="Response regulatory" evidence="3">
    <location>
        <begin position="6"/>
        <end position="131"/>
    </location>
</feature>
<keyword evidence="5" id="KW-1185">Reference proteome</keyword>
<evidence type="ECO:0000313" key="5">
    <source>
        <dbReference type="Proteomes" id="UP000324133"/>
    </source>
</evidence>
<dbReference type="Pfam" id="PF00072">
    <property type="entry name" value="Response_reg"/>
    <property type="match status" value="1"/>
</dbReference>
<dbReference type="Gene3D" id="3.40.50.2300">
    <property type="match status" value="1"/>
</dbReference>
<dbReference type="Proteomes" id="UP000324133">
    <property type="component" value="Unassembled WGS sequence"/>
</dbReference>
<dbReference type="InterPro" id="IPR050595">
    <property type="entry name" value="Bact_response_regulator"/>
</dbReference>
<feature type="modified residue" description="4-aspartylphosphate" evidence="2">
    <location>
        <position position="66"/>
    </location>
</feature>
<protein>
    <submittedName>
        <fullName evidence="4">Response regulator</fullName>
    </submittedName>
</protein>
<dbReference type="InterPro" id="IPR011006">
    <property type="entry name" value="CheY-like_superfamily"/>
</dbReference>
<dbReference type="EMBL" id="VKKY01000003">
    <property type="protein sequence ID" value="KAA3437101.1"/>
    <property type="molecule type" value="Genomic_DNA"/>
</dbReference>
<sequence>MKRFKKVLLVDSDPISAYLSTILMQQAGFTEEINAADSGEQAHEMLLRCCATPEEAAACPDLILLDPYLVDMDGFEFLEACRQLPLTPKIVLLSNAKPRQYAEQAKGLGPFDYLLKPLTAEALDLIRKLAKSKV</sequence>
<organism evidence="4 5">
    <name type="scientific">Rufibacter hautae</name>
    <dbReference type="NCBI Taxonomy" id="2595005"/>
    <lineage>
        <taxon>Bacteria</taxon>
        <taxon>Pseudomonadati</taxon>
        <taxon>Bacteroidota</taxon>
        <taxon>Cytophagia</taxon>
        <taxon>Cytophagales</taxon>
        <taxon>Hymenobacteraceae</taxon>
        <taxon>Rufibacter</taxon>
    </lineage>
</organism>
<evidence type="ECO:0000313" key="4">
    <source>
        <dbReference type="EMBL" id="KAA3437101.1"/>
    </source>
</evidence>
<accession>A0A5B6TDU5</accession>
<keyword evidence="1 2" id="KW-0597">Phosphoprotein</keyword>
<dbReference type="RefSeq" id="WP_149093041.1">
    <property type="nucleotide sequence ID" value="NZ_VKKY01000003.1"/>
</dbReference>
<evidence type="ECO:0000259" key="3">
    <source>
        <dbReference type="PROSITE" id="PS50110"/>
    </source>
</evidence>
<dbReference type="GO" id="GO:0000160">
    <property type="term" value="P:phosphorelay signal transduction system"/>
    <property type="evidence" value="ECO:0007669"/>
    <property type="project" value="InterPro"/>
</dbReference>
<evidence type="ECO:0000256" key="1">
    <source>
        <dbReference type="ARBA" id="ARBA00022553"/>
    </source>
</evidence>
<dbReference type="PANTHER" id="PTHR44591">
    <property type="entry name" value="STRESS RESPONSE REGULATOR PROTEIN 1"/>
    <property type="match status" value="1"/>
</dbReference>
<dbReference type="PROSITE" id="PS50110">
    <property type="entry name" value="RESPONSE_REGULATORY"/>
    <property type="match status" value="1"/>
</dbReference>
<comment type="caution">
    <text evidence="4">The sequence shown here is derived from an EMBL/GenBank/DDBJ whole genome shotgun (WGS) entry which is preliminary data.</text>
</comment>
<gene>
    <name evidence="4" type="ORF">FOA19_22305</name>
</gene>
<dbReference type="CDD" id="cd00156">
    <property type="entry name" value="REC"/>
    <property type="match status" value="1"/>
</dbReference>
<dbReference type="SMART" id="SM00448">
    <property type="entry name" value="REC"/>
    <property type="match status" value="1"/>
</dbReference>